<dbReference type="OrthoDB" id="6146709at2759"/>
<dbReference type="AlphaFoldDB" id="A0A9J6GXE2"/>
<dbReference type="GO" id="GO:0005615">
    <property type="term" value="C:extracellular space"/>
    <property type="evidence" value="ECO:0007669"/>
    <property type="project" value="TreeGrafter"/>
</dbReference>
<feature type="domain" description="Fibrinogen C-terminal" evidence="1">
    <location>
        <begin position="1"/>
        <end position="85"/>
    </location>
</feature>
<dbReference type="InterPro" id="IPR014716">
    <property type="entry name" value="Fibrinogen_a/b/g_C_1"/>
</dbReference>
<proteinExistence type="predicted"/>
<dbReference type="PANTHER" id="PTHR19143">
    <property type="entry name" value="FIBRINOGEN/TENASCIN/ANGIOPOEITIN"/>
    <property type="match status" value="1"/>
</dbReference>
<dbReference type="InterPro" id="IPR036056">
    <property type="entry name" value="Fibrinogen-like_C"/>
</dbReference>
<dbReference type="InterPro" id="IPR050373">
    <property type="entry name" value="Fibrinogen_C-term_domain"/>
</dbReference>
<dbReference type="PANTHER" id="PTHR19143:SF458">
    <property type="entry name" value="FIBRINOGEN C-TERMINAL DOMAIN-CONTAINING PROTEIN-RELATED"/>
    <property type="match status" value="1"/>
</dbReference>
<sequence>MPFSTFDKTIDGDEPSCGKLYRGAWWYTFNCHGPNLNGVNYNGKHLHEDFPTNSGIQWNDEGLPEGVDVYRFSYPSVLMMIRPTKGRPDRRRR</sequence>
<name>A0A9J6GXE2_HAELO</name>
<dbReference type="Gene3D" id="3.90.215.10">
    <property type="entry name" value="Gamma Fibrinogen, chain A, domain 1"/>
    <property type="match status" value="1"/>
</dbReference>
<protein>
    <recommendedName>
        <fullName evidence="1">Fibrinogen C-terminal domain-containing protein</fullName>
    </recommendedName>
</protein>
<dbReference type="InterPro" id="IPR002181">
    <property type="entry name" value="Fibrinogen_a/b/g_C_dom"/>
</dbReference>
<comment type="caution">
    <text evidence="2">The sequence shown here is derived from an EMBL/GenBank/DDBJ whole genome shotgun (WGS) entry which is preliminary data.</text>
</comment>
<keyword evidence="3" id="KW-1185">Reference proteome</keyword>
<evidence type="ECO:0000313" key="2">
    <source>
        <dbReference type="EMBL" id="KAH9380162.1"/>
    </source>
</evidence>
<dbReference type="EMBL" id="JABSTR010000010">
    <property type="protein sequence ID" value="KAH9380162.1"/>
    <property type="molecule type" value="Genomic_DNA"/>
</dbReference>
<evidence type="ECO:0000259" key="1">
    <source>
        <dbReference type="PROSITE" id="PS51406"/>
    </source>
</evidence>
<reference evidence="2 3" key="1">
    <citation type="journal article" date="2020" name="Cell">
        <title>Large-Scale Comparative Analyses of Tick Genomes Elucidate Their Genetic Diversity and Vector Capacities.</title>
        <authorList>
            <consortium name="Tick Genome and Microbiome Consortium (TIGMIC)"/>
            <person name="Jia N."/>
            <person name="Wang J."/>
            <person name="Shi W."/>
            <person name="Du L."/>
            <person name="Sun Y."/>
            <person name="Zhan W."/>
            <person name="Jiang J.F."/>
            <person name="Wang Q."/>
            <person name="Zhang B."/>
            <person name="Ji P."/>
            <person name="Bell-Sakyi L."/>
            <person name="Cui X.M."/>
            <person name="Yuan T.T."/>
            <person name="Jiang B.G."/>
            <person name="Yang W.F."/>
            <person name="Lam T.T."/>
            <person name="Chang Q.C."/>
            <person name="Ding S.J."/>
            <person name="Wang X.J."/>
            <person name="Zhu J.G."/>
            <person name="Ruan X.D."/>
            <person name="Zhao L."/>
            <person name="Wei J.T."/>
            <person name="Ye R.Z."/>
            <person name="Que T.C."/>
            <person name="Du C.H."/>
            <person name="Zhou Y.H."/>
            <person name="Cheng J.X."/>
            <person name="Dai P.F."/>
            <person name="Guo W.B."/>
            <person name="Han X.H."/>
            <person name="Huang E.J."/>
            <person name="Li L.F."/>
            <person name="Wei W."/>
            <person name="Gao Y.C."/>
            <person name="Liu J.Z."/>
            <person name="Shao H.Z."/>
            <person name="Wang X."/>
            <person name="Wang C.C."/>
            <person name="Yang T.C."/>
            <person name="Huo Q.B."/>
            <person name="Li W."/>
            <person name="Chen H.Y."/>
            <person name="Chen S.E."/>
            <person name="Zhou L.G."/>
            <person name="Ni X.B."/>
            <person name="Tian J.H."/>
            <person name="Sheng Y."/>
            <person name="Liu T."/>
            <person name="Pan Y.S."/>
            <person name="Xia L.Y."/>
            <person name="Li J."/>
            <person name="Zhao F."/>
            <person name="Cao W.C."/>
        </authorList>
    </citation>
    <scope>NUCLEOTIDE SEQUENCE [LARGE SCALE GENOMIC DNA]</scope>
    <source>
        <strain evidence="2">HaeL-2018</strain>
    </source>
</reference>
<evidence type="ECO:0000313" key="3">
    <source>
        <dbReference type="Proteomes" id="UP000821853"/>
    </source>
</evidence>
<accession>A0A9J6GXE2</accession>
<dbReference type="VEuPathDB" id="VectorBase:HLOH_040456"/>
<dbReference type="Proteomes" id="UP000821853">
    <property type="component" value="Chromosome 8"/>
</dbReference>
<dbReference type="SUPFAM" id="SSF56496">
    <property type="entry name" value="Fibrinogen C-terminal domain-like"/>
    <property type="match status" value="1"/>
</dbReference>
<gene>
    <name evidence="2" type="ORF">HPB48_017133</name>
</gene>
<organism evidence="2 3">
    <name type="scientific">Haemaphysalis longicornis</name>
    <name type="common">Bush tick</name>
    <dbReference type="NCBI Taxonomy" id="44386"/>
    <lineage>
        <taxon>Eukaryota</taxon>
        <taxon>Metazoa</taxon>
        <taxon>Ecdysozoa</taxon>
        <taxon>Arthropoda</taxon>
        <taxon>Chelicerata</taxon>
        <taxon>Arachnida</taxon>
        <taxon>Acari</taxon>
        <taxon>Parasitiformes</taxon>
        <taxon>Ixodida</taxon>
        <taxon>Ixodoidea</taxon>
        <taxon>Ixodidae</taxon>
        <taxon>Haemaphysalinae</taxon>
        <taxon>Haemaphysalis</taxon>
    </lineage>
</organism>
<dbReference type="PROSITE" id="PS51406">
    <property type="entry name" value="FIBRINOGEN_C_2"/>
    <property type="match status" value="1"/>
</dbReference>
<dbReference type="Pfam" id="PF00147">
    <property type="entry name" value="Fibrinogen_C"/>
    <property type="match status" value="1"/>
</dbReference>